<organism evidence="11 12">
    <name type="scientific">Arachnia propionica</name>
    <dbReference type="NCBI Taxonomy" id="1750"/>
    <lineage>
        <taxon>Bacteria</taxon>
        <taxon>Bacillati</taxon>
        <taxon>Actinomycetota</taxon>
        <taxon>Actinomycetes</taxon>
        <taxon>Propionibacteriales</taxon>
        <taxon>Propionibacteriaceae</taxon>
        <taxon>Arachnia</taxon>
    </lineage>
</organism>
<accession>A0A3N4DNX9</accession>
<evidence type="ECO:0000259" key="8">
    <source>
        <dbReference type="Pfam" id="PF02687"/>
    </source>
</evidence>
<keyword evidence="5 7" id="KW-0472">Membrane</keyword>
<dbReference type="GeneID" id="64408037"/>
<dbReference type="Pfam" id="PF02687">
    <property type="entry name" value="FtsX"/>
    <property type="match status" value="1"/>
</dbReference>
<dbReference type="Proteomes" id="UP000273044">
    <property type="component" value="Chromosome"/>
</dbReference>
<keyword evidence="12" id="KW-1185">Reference proteome</keyword>
<feature type="domain" description="ABC3 transporter permease C-terminal" evidence="8">
    <location>
        <begin position="276"/>
        <end position="404"/>
    </location>
</feature>
<feature type="transmembrane region" description="Helical" evidence="7">
    <location>
        <begin position="273"/>
        <end position="297"/>
    </location>
</feature>
<evidence type="ECO:0000256" key="2">
    <source>
        <dbReference type="ARBA" id="ARBA00022475"/>
    </source>
</evidence>
<gene>
    <name evidence="10" type="ORF">J5A53_02360</name>
    <name evidence="11" type="ORF">NCTC12967_02609</name>
</gene>
<feature type="transmembrane region" description="Helical" evidence="7">
    <location>
        <begin position="385"/>
        <end position="405"/>
    </location>
</feature>
<dbReference type="GO" id="GO:0005886">
    <property type="term" value="C:plasma membrane"/>
    <property type="evidence" value="ECO:0007669"/>
    <property type="project" value="UniProtKB-SubCell"/>
</dbReference>
<dbReference type="OrthoDB" id="4799354at2"/>
<dbReference type="EMBL" id="LR134406">
    <property type="protein sequence ID" value="VEH71290.1"/>
    <property type="molecule type" value="Genomic_DNA"/>
</dbReference>
<keyword evidence="4 7" id="KW-1133">Transmembrane helix</keyword>
<evidence type="ECO:0000256" key="6">
    <source>
        <dbReference type="ARBA" id="ARBA00038076"/>
    </source>
</evidence>
<dbReference type="Proteomes" id="UP000677180">
    <property type="component" value="Chromosome"/>
</dbReference>
<dbReference type="GO" id="GO:0022857">
    <property type="term" value="F:transmembrane transporter activity"/>
    <property type="evidence" value="ECO:0007669"/>
    <property type="project" value="TreeGrafter"/>
</dbReference>
<evidence type="ECO:0000256" key="4">
    <source>
        <dbReference type="ARBA" id="ARBA00022989"/>
    </source>
</evidence>
<dbReference type="OMA" id="VFWVRGR"/>
<feature type="transmembrane region" description="Helical" evidence="7">
    <location>
        <begin position="317"/>
        <end position="339"/>
    </location>
</feature>
<keyword evidence="3 7" id="KW-0812">Transmembrane</keyword>
<dbReference type="InterPro" id="IPR003838">
    <property type="entry name" value="ABC3_permease_C"/>
</dbReference>
<feature type="domain" description="MacB-like periplasmic core" evidence="9">
    <location>
        <begin position="20"/>
        <end position="215"/>
    </location>
</feature>
<evidence type="ECO:0000256" key="7">
    <source>
        <dbReference type="SAM" id="Phobius"/>
    </source>
</evidence>
<name>A0A3N4DNX9_9ACTN</name>
<evidence type="ECO:0000313" key="11">
    <source>
        <dbReference type="EMBL" id="VEH71290.1"/>
    </source>
</evidence>
<dbReference type="PANTHER" id="PTHR30572">
    <property type="entry name" value="MEMBRANE COMPONENT OF TRANSPORTER-RELATED"/>
    <property type="match status" value="1"/>
</dbReference>
<dbReference type="RefSeq" id="WP_014847651.1">
    <property type="nucleotide sequence ID" value="NZ_CAURRE010000117.1"/>
</dbReference>
<evidence type="ECO:0000313" key="12">
    <source>
        <dbReference type="Proteomes" id="UP000273044"/>
    </source>
</evidence>
<dbReference type="PANTHER" id="PTHR30572:SF9">
    <property type="entry name" value="ABC TRANSPORTER PERMEASE PROTEIN"/>
    <property type="match status" value="1"/>
</dbReference>
<reference evidence="10" key="2">
    <citation type="submission" date="2021-03" db="EMBL/GenBank/DDBJ databases">
        <title>Human Oral Microbial Genomes.</title>
        <authorList>
            <person name="Johnston C.D."/>
            <person name="Chen T."/>
            <person name="Dewhirst F.E."/>
        </authorList>
    </citation>
    <scope>NUCLEOTIDE SEQUENCE</scope>
    <source>
        <strain evidence="10">F0714</strain>
    </source>
</reference>
<comment type="subcellular location">
    <subcellularLocation>
        <location evidence="1">Cell membrane</location>
        <topology evidence="1">Multi-pass membrane protein</topology>
    </subcellularLocation>
</comment>
<dbReference type="AlphaFoldDB" id="A0A3N4DNX9"/>
<dbReference type="InterPro" id="IPR050250">
    <property type="entry name" value="Macrolide_Exporter_MacB"/>
</dbReference>
<evidence type="ECO:0000256" key="3">
    <source>
        <dbReference type="ARBA" id="ARBA00022692"/>
    </source>
</evidence>
<sequence>MSLLLKRAWLSVSRRIGKSVVLLLIMTVIFTALVAEASVRSSMQALRESVSRGVPAGFVVRSGSGELSLADAQSVSGVQGVTGHNYVRGLTATPSDLKLVEMPASGVELSGDVAPEAGVTGVTRSDLIHGFAAKQYTLVEGRHIAEGDQNSAIMHQELAAKNGLKVGDRVTLNRDGKSVTVTIVGLFTGTSGKASLPSEMAENTFYTDLASSGELAAGQGLTEAQYLVSSADELGAAIARAKGLSLPWDNLQVEDNAKTFSGVLSGIATVEGLLNLMLAGVSLASVAILVFVLVFWVRGRVHEIGILLSVGTSKKRLLVQFLIELTLVALVAGGLAALASDQVSRMLGDLVVGQATGAEDGQSGVNVPPPNFAAASAFDFGRAWLLGYAVVLLSAVVAMIPMLRLKPKQILSKMS</sequence>
<dbReference type="Pfam" id="PF12704">
    <property type="entry name" value="MacB_PCD"/>
    <property type="match status" value="1"/>
</dbReference>
<comment type="similarity">
    <text evidence="6">Belongs to the ABC-4 integral membrane protein family.</text>
</comment>
<evidence type="ECO:0000259" key="9">
    <source>
        <dbReference type="Pfam" id="PF12704"/>
    </source>
</evidence>
<dbReference type="InterPro" id="IPR025857">
    <property type="entry name" value="MacB_PCD"/>
</dbReference>
<proteinExistence type="inferred from homology"/>
<evidence type="ECO:0000256" key="5">
    <source>
        <dbReference type="ARBA" id="ARBA00023136"/>
    </source>
</evidence>
<dbReference type="EMBL" id="CP072385">
    <property type="protein sequence ID" value="QUC11566.1"/>
    <property type="molecule type" value="Genomic_DNA"/>
</dbReference>
<evidence type="ECO:0000313" key="10">
    <source>
        <dbReference type="EMBL" id="QUC11566.1"/>
    </source>
</evidence>
<reference evidence="11 12" key="1">
    <citation type="submission" date="2018-12" db="EMBL/GenBank/DDBJ databases">
        <authorList>
            <consortium name="Pathogen Informatics"/>
        </authorList>
    </citation>
    <scope>NUCLEOTIDE SEQUENCE [LARGE SCALE GENOMIC DNA]</scope>
    <source>
        <strain evidence="11 12">NCTC12967</strain>
    </source>
</reference>
<protein>
    <submittedName>
        <fullName evidence="10">ABC transporter permease</fullName>
    </submittedName>
    <submittedName>
        <fullName evidence="11">Acidobacterial duplicated orphan permease</fullName>
    </submittedName>
</protein>
<evidence type="ECO:0000256" key="1">
    <source>
        <dbReference type="ARBA" id="ARBA00004651"/>
    </source>
</evidence>
<keyword evidence="2" id="KW-1003">Cell membrane</keyword>